<sequence length="119" mass="12519">MNRKSTYRVVALAAIASVALLAGCNKELPVTSVKTLLDDPGQFDKKVVHVAGETSGGMSLMGYGAYMLDDGTGRITIVTKENGAPRDGAKVGVEGEFRAAFTLGLRTGAMIIEKSRVTQ</sequence>
<gene>
    <name evidence="2" type="ORF">HZA61_00290</name>
</gene>
<comment type="caution">
    <text evidence="2">The sequence shown here is derived from an EMBL/GenBank/DDBJ whole genome shotgun (WGS) entry which is preliminary data.</text>
</comment>
<dbReference type="AlphaFoldDB" id="A0A933SAI9"/>
<evidence type="ECO:0000313" key="3">
    <source>
        <dbReference type="Proteomes" id="UP000696931"/>
    </source>
</evidence>
<feature type="chain" id="PRO_5038117585" evidence="1">
    <location>
        <begin position="23"/>
        <end position="119"/>
    </location>
</feature>
<evidence type="ECO:0000313" key="2">
    <source>
        <dbReference type="EMBL" id="MBI5167901.1"/>
    </source>
</evidence>
<name>A0A933SAI9_UNCEI</name>
<organism evidence="2 3">
    <name type="scientific">Eiseniibacteriota bacterium</name>
    <dbReference type="NCBI Taxonomy" id="2212470"/>
    <lineage>
        <taxon>Bacteria</taxon>
        <taxon>Candidatus Eiseniibacteriota</taxon>
    </lineage>
</organism>
<proteinExistence type="predicted"/>
<keyword evidence="1" id="KW-0732">Signal</keyword>
<dbReference type="Proteomes" id="UP000696931">
    <property type="component" value="Unassembled WGS sequence"/>
</dbReference>
<accession>A0A933SAI9</accession>
<protein>
    <submittedName>
        <fullName evidence="2">Uncharacterized protein</fullName>
    </submittedName>
</protein>
<reference evidence="2" key="1">
    <citation type="submission" date="2020-07" db="EMBL/GenBank/DDBJ databases">
        <title>Huge and variable diversity of episymbiotic CPR bacteria and DPANN archaea in groundwater ecosystems.</title>
        <authorList>
            <person name="He C.Y."/>
            <person name="Keren R."/>
            <person name="Whittaker M."/>
            <person name="Farag I.F."/>
            <person name="Doudna J."/>
            <person name="Cate J.H.D."/>
            <person name="Banfield J.F."/>
        </authorList>
    </citation>
    <scope>NUCLEOTIDE SEQUENCE</scope>
    <source>
        <strain evidence="2">NC_groundwater_1813_Pr3_B-0.1um_71_17</strain>
    </source>
</reference>
<dbReference type="PROSITE" id="PS51257">
    <property type="entry name" value="PROKAR_LIPOPROTEIN"/>
    <property type="match status" value="1"/>
</dbReference>
<feature type="signal peptide" evidence="1">
    <location>
        <begin position="1"/>
        <end position="22"/>
    </location>
</feature>
<dbReference type="EMBL" id="JACRIW010000004">
    <property type="protein sequence ID" value="MBI5167901.1"/>
    <property type="molecule type" value="Genomic_DNA"/>
</dbReference>
<evidence type="ECO:0000256" key="1">
    <source>
        <dbReference type="SAM" id="SignalP"/>
    </source>
</evidence>